<dbReference type="HOGENOM" id="CLU_036577_0_0_10"/>
<protein>
    <recommendedName>
        <fullName evidence="3 10">Lipid-A-disaccharide synthase</fullName>
        <ecNumber evidence="2 10">2.4.1.182</ecNumber>
    </recommendedName>
</protein>
<comment type="function">
    <text evidence="1">Condensation of UDP-2,3-diacylglucosamine and 2,3-diacylglucosamine-1-phosphate to form lipid A disaccharide, a precursor of lipid A, a phosphorylated glycolipid that anchors the lipopolysaccharide to the outer membrane of the cell.</text>
</comment>
<evidence type="ECO:0000256" key="3">
    <source>
        <dbReference type="ARBA" id="ARBA00020902"/>
    </source>
</evidence>
<dbReference type="PANTHER" id="PTHR30372:SF4">
    <property type="entry name" value="LIPID-A-DISACCHARIDE SYNTHASE, MITOCHONDRIAL-RELATED"/>
    <property type="match status" value="1"/>
</dbReference>
<keyword evidence="7" id="KW-0808">Transferase</keyword>
<dbReference type="AlphaFoldDB" id="L0G3I7"/>
<dbReference type="EMBL" id="CP003346">
    <property type="protein sequence ID" value="AGA80804.1"/>
    <property type="molecule type" value="Genomic_DNA"/>
</dbReference>
<evidence type="ECO:0000313" key="11">
    <source>
        <dbReference type="EMBL" id="AGA80804.1"/>
    </source>
</evidence>
<dbReference type="GO" id="GO:0016020">
    <property type="term" value="C:membrane"/>
    <property type="evidence" value="ECO:0007669"/>
    <property type="project" value="GOC"/>
</dbReference>
<evidence type="ECO:0000256" key="7">
    <source>
        <dbReference type="ARBA" id="ARBA00022679"/>
    </source>
</evidence>
<keyword evidence="6" id="KW-0328">Glycosyltransferase</keyword>
<sequence length="371" mass="42013">MKYYMIAGERSGDMHLANLLHALKATDQQADFRGMGGDYSIDEGLSTVAHYDEVALMGFVEVLLGFRKVLKYLRLVKHDMLAYAPDAVILVDYGGFNLKIAKFAHEQGIPVHYYIPPKVWAWNQKRAYKLKKYVDHLYTILPFEPAFFKKFGWDVYYVGNPLFDQIKKFTPHDFFHQKNELSYKPIVALLPGSRKQEVENMLENMVGLIPAFPNVQFLIAGVKNLPGEVYGLAEKHGIKVVFDQTYDLLHYANAAVVTSGTATLETALFNVPQVVVYKTSSISYAIAKRLIKVPFISLVNLIAGKEVVRELIQGDYNKQVLLEELKGLLGDSQRKAAVLQGYKLVREKIGEEKASEKTAKLIYETLKPIKN</sequence>
<evidence type="ECO:0000256" key="9">
    <source>
        <dbReference type="ARBA" id="ARBA00048975"/>
    </source>
</evidence>
<dbReference type="InterPro" id="IPR003835">
    <property type="entry name" value="Glyco_trans_19"/>
</dbReference>
<dbReference type="OrthoDB" id="9801642at2"/>
<dbReference type="eggNOG" id="COG0763">
    <property type="taxonomic scope" value="Bacteria"/>
</dbReference>
<dbReference type="NCBIfam" id="TIGR00215">
    <property type="entry name" value="lpxB"/>
    <property type="match status" value="1"/>
</dbReference>
<dbReference type="SUPFAM" id="SSF53756">
    <property type="entry name" value="UDP-Glycosyltransferase/glycogen phosphorylase"/>
    <property type="match status" value="1"/>
</dbReference>
<keyword evidence="4" id="KW-0444">Lipid biosynthesis</keyword>
<evidence type="ECO:0000256" key="6">
    <source>
        <dbReference type="ARBA" id="ARBA00022676"/>
    </source>
</evidence>
<gene>
    <name evidence="11" type="ordered locus">Echvi_4636</name>
</gene>
<evidence type="ECO:0000313" key="12">
    <source>
        <dbReference type="Proteomes" id="UP000010796"/>
    </source>
</evidence>
<dbReference type="EC" id="2.4.1.182" evidence="2 10"/>
<dbReference type="PANTHER" id="PTHR30372">
    <property type="entry name" value="LIPID-A-DISACCHARIDE SYNTHASE"/>
    <property type="match status" value="1"/>
</dbReference>
<dbReference type="PATRIC" id="fig|926556.3.peg.4902"/>
<reference evidence="12" key="1">
    <citation type="submission" date="2012-02" db="EMBL/GenBank/DDBJ databases">
        <title>The complete genome of Echinicola vietnamensis DSM 17526.</title>
        <authorList>
            <person name="Lucas S."/>
            <person name="Copeland A."/>
            <person name="Lapidus A."/>
            <person name="Glavina del Rio T."/>
            <person name="Dalin E."/>
            <person name="Tice H."/>
            <person name="Bruce D."/>
            <person name="Goodwin L."/>
            <person name="Pitluck S."/>
            <person name="Peters L."/>
            <person name="Ovchinnikova G."/>
            <person name="Teshima H."/>
            <person name="Kyrpides N."/>
            <person name="Mavromatis K."/>
            <person name="Ivanova N."/>
            <person name="Brettin T."/>
            <person name="Detter J.C."/>
            <person name="Han C."/>
            <person name="Larimer F."/>
            <person name="Land M."/>
            <person name="Hauser L."/>
            <person name="Markowitz V."/>
            <person name="Cheng J.-F."/>
            <person name="Hugenholtz P."/>
            <person name="Woyke T."/>
            <person name="Wu D."/>
            <person name="Brambilla E."/>
            <person name="Klenk H.-P."/>
            <person name="Eisen J.A."/>
        </authorList>
    </citation>
    <scope>NUCLEOTIDE SEQUENCE [LARGE SCALE GENOMIC DNA]</scope>
    <source>
        <strain evidence="12">DSM 17526 / LMG 23754 / KMM 6221</strain>
    </source>
</reference>
<keyword evidence="5" id="KW-0441">Lipid A biosynthesis</keyword>
<dbReference type="GO" id="GO:0005543">
    <property type="term" value="F:phospholipid binding"/>
    <property type="evidence" value="ECO:0007669"/>
    <property type="project" value="TreeGrafter"/>
</dbReference>
<evidence type="ECO:0000256" key="2">
    <source>
        <dbReference type="ARBA" id="ARBA00012687"/>
    </source>
</evidence>
<accession>L0G3I7</accession>
<evidence type="ECO:0000256" key="4">
    <source>
        <dbReference type="ARBA" id="ARBA00022516"/>
    </source>
</evidence>
<evidence type="ECO:0000256" key="1">
    <source>
        <dbReference type="ARBA" id="ARBA00002056"/>
    </source>
</evidence>
<dbReference type="Proteomes" id="UP000010796">
    <property type="component" value="Chromosome"/>
</dbReference>
<evidence type="ECO:0000256" key="10">
    <source>
        <dbReference type="NCBIfam" id="TIGR00215"/>
    </source>
</evidence>
<dbReference type="KEGG" id="evi:Echvi_4636"/>
<dbReference type="RefSeq" id="WP_015268326.1">
    <property type="nucleotide sequence ID" value="NC_019904.1"/>
</dbReference>
<dbReference type="GO" id="GO:0009245">
    <property type="term" value="P:lipid A biosynthetic process"/>
    <property type="evidence" value="ECO:0007669"/>
    <property type="project" value="UniProtKB-UniRule"/>
</dbReference>
<dbReference type="STRING" id="926556.Echvi_4636"/>
<comment type="catalytic activity">
    <reaction evidence="9">
        <text>a lipid X + a UDP-2-N,3-O-bis[(3R)-3-hydroxyacyl]-alpha-D-glucosamine = a lipid A disaccharide + UDP + H(+)</text>
        <dbReference type="Rhea" id="RHEA:67828"/>
        <dbReference type="ChEBI" id="CHEBI:15378"/>
        <dbReference type="ChEBI" id="CHEBI:58223"/>
        <dbReference type="ChEBI" id="CHEBI:137748"/>
        <dbReference type="ChEBI" id="CHEBI:176338"/>
        <dbReference type="ChEBI" id="CHEBI:176343"/>
        <dbReference type="EC" id="2.4.1.182"/>
    </reaction>
</comment>
<evidence type="ECO:0000256" key="8">
    <source>
        <dbReference type="ARBA" id="ARBA00023098"/>
    </source>
</evidence>
<dbReference type="GO" id="GO:0008915">
    <property type="term" value="F:lipid-A-disaccharide synthase activity"/>
    <property type="evidence" value="ECO:0007669"/>
    <property type="project" value="UniProtKB-UniRule"/>
</dbReference>
<keyword evidence="8" id="KW-0443">Lipid metabolism</keyword>
<evidence type="ECO:0000256" key="5">
    <source>
        <dbReference type="ARBA" id="ARBA00022556"/>
    </source>
</evidence>
<organism evidence="11 12">
    <name type="scientific">Echinicola vietnamensis (strain DSM 17526 / LMG 23754 / KMM 6221)</name>
    <dbReference type="NCBI Taxonomy" id="926556"/>
    <lineage>
        <taxon>Bacteria</taxon>
        <taxon>Pseudomonadati</taxon>
        <taxon>Bacteroidota</taxon>
        <taxon>Cytophagia</taxon>
        <taxon>Cytophagales</taxon>
        <taxon>Cyclobacteriaceae</taxon>
        <taxon>Echinicola</taxon>
    </lineage>
</organism>
<name>L0G3I7_ECHVK</name>
<dbReference type="Pfam" id="PF02684">
    <property type="entry name" value="LpxB"/>
    <property type="match status" value="1"/>
</dbReference>
<proteinExistence type="predicted"/>
<keyword evidence="12" id="KW-1185">Reference proteome</keyword>